<keyword evidence="6" id="KW-0732">Signal</keyword>
<evidence type="ECO:0000256" key="4">
    <source>
        <dbReference type="PROSITE-ProRule" id="PRU00473"/>
    </source>
</evidence>
<evidence type="ECO:0000256" key="1">
    <source>
        <dbReference type="ARBA" id="ARBA00004442"/>
    </source>
</evidence>
<evidence type="ECO:0000256" key="3">
    <source>
        <dbReference type="ARBA" id="ARBA00023237"/>
    </source>
</evidence>
<dbReference type="GO" id="GO:0009279">
    <property type="term" value="C:cell outer membrane"/>
    <property type="evidence" value="ECO:0007669"/>
    <property type="project" value="UniProtKB-SubCell"/>
</dbReference>
<proteinExistence type="predicted"/>
<dbReference type="InterPro" id="IPR036737">
    <property type="entry name" value="OmpA-like_sf"/>
</dbReference>
<dbReference type="RefSeq" id="WP_129835120.1">
    <property type="nucleotide sequence ID" value="NZ_CP035704.1"/>
</dbReference>
<keyword evidence="3" id="KW-0998">Cell outer membrane</keyword>
<dbReference type="PROSITE" id="PS51123">
    <property type="entry name" value="OMPA_2"/>
    <property type="match status" value="1"/>
</dbReference>
<dbReference type="PRINTS" id="PR01021">
    <property type="entry name" value="OMPADOMAIN"/>
</dbReference>
<evidence type="ECO:0000256" key="2">
    <source>
        <dbReference type="ARBA" id="ARBA00023136"/>
    </source>
</evidence>
<feature type="signal peptide" evidence="6">
    <location>
        <begin position="1"/>
        <end position="27"/>
    </location>
</feature>
<protein>
    <submittedName>
        <fullName evidence="8">OmpA family protein</fullName>
    </submittedName>
</protein>
<name>A0A411HMR9_9GAMM</name>
<evidence type="ECO:0000256" key="5">
    <source>
        <dbReference type="SAM" id="MobiDB-lite"/>
    </source>
</evidence>
<dbReference type="InterPro" id="IPR050330">
    <property type="entry name" value="Bact_OuterMem_StrucFunc"/>
</dbReference>
<dbReference type="InterPro" id="IPR006665">
    <property type="entry name" value="OmpA-like"/>
</dbReference>
<dbReference type="OrthoDB" id="9792021at2"/>
<evidence type="ECO:0000313" key="9">
    <source>
        <dbReference type="Proteomes" id="UP000291562"/>
    </source>
</evidence>
<dbReference type="EMBL" id="CP035704">
    <property type="protein sequence ID" value="QBB71777.1"/>
    <property type="molecule type" value="Genomic_DNA"/>
</dbReference>
<dbReference type="KEGG" id="xbc:ELE36_16230"/>
<dbReference type="SUPFAM" id="SSF103088">
    <property type="entry name" value="OmpA-like"/>
    <property type="match status" value="1"/>
</dbReference>
<dbReference type="InterPro" id="IPR006664">
    <property type="entry name" value="OMP_bac"/>
</dbReference>
<evidence type="ECO:0000256" key="6">
    <source>
        <dbReference type="SAM" id="SignalP"/>
    </source>
</evidence>
<gene>
    <name evidence="8" type="ORF">ELE36_16230</name>
</gene>
<dbReference type="Proteomes" id="UP000291562">
    <property type="component" value="Chromosome"/>
</dbReference>
<feature type="chain" id="PRO_5018997323" evidence="6">
    <location>
        <begin position="28"/>
        <end position="337"/>
    </location>
</feature>
<dbReference type="PANTHER" id="PTHR30329">
    <property type="entry name" value="STATOR ELEMENT OF FLAGELLAR MOTOR COMPLEX"/>
    <property type="match status" value="1"/>
</dbReference>
<feature type="region of interest" description="Disordered" evidence="5">
    <location>
        <begin position="304"/>
        <end position="328"/>
    </location>
</feature>
<reference evidence="8 9" key="1">
    <citation type="submission" date="2019-01" db="EMBL/GenBank/DDBJ databases">
        <title>Pseudolysobacter antarctica gen. nov., sp. nov., isolated from Fildes Peninsula, Antarctica.</title>
        <authorList>
            <person name="Wei Z."/>
            <person name="Peng F."/>
        </authorList>
    </citation>
    <scope>NUCLEOTIDE SEQUENCE [LARGE SCALE GENOMIC DNA]</scope>
    <source>
        <strain evidence="8 9">AQ6-296</strain>
    </source>
</reference>
<dbReference type="AlphaFoldDB" id="A0A411HMR9"/>
<keyword evidence="2 4" id="KW-0472">Membrane</keyword>
<keyword evidence="9" id="KW-1185">Reference proteome</keyword>
<feature type="domain" description="OmpA-like" evidence="7">
    <location>
        <begin position="222"/>
        <end position="337"/>
    </location>
</feature>
<dbReference type="Gene3D" id="3.30.1330.60">
    <property type="entry name" value="OmpA-like domain"/>
    <property type="match status" value="1"/>
</dbReference>
<accession>A0A411HMR9</accession>
<dbReference type="Pfam" id="PF00691">
    <property type="entry name" value="OmpA"/>
    <property type="match status" value="1"/>
</dbReference>
<evidence type="ECO:0000313" key="8">
    <source>
        <dbReference type="EMBL" id="QBB71777.1"/>
    </source>
</evidence>
<organism evidence="8 9">
    <name type="scientific">Pseudolysobacter antarcticus</name>
    <dbReference type="NCBI Taxonomy" id="2511995"/>
    <lineage>
        <taxon>Bacteria</taxon>
        <taxon>Pseudomonadati</taxon>
        <taxon>Pseudomonadota</taxon>
        <taxon>Gammaproteobacteria</taxon>
        <taxon>Lysobacterales</taxon>
        <taxon>Rhodanobacteraceae</taxon>
        <taxon>Pseudolysobacter</taxon>
    </lineage>
</organism>
<evidence type="ECO:0000259" key="7">
    <source>
        <dbReference type="PROSITE" id="PS51123"/>
    </source>
</evidence>
<comment type="subcellular location">
    <subcellularLocation>
        <location evidence="1">Cell outer membrane</location>
    </subcellularLocation>
</comment>
<sequence>MKHRYDKRIFRTMILLLASLFQLSVFAAGAGADHPLVGRYEGSKLVGYYVRNYDEIDVMNGPIANSLRNPSAPGWLHLEGKIQLYYYQLPASHSSFEVLRNYQDSLKSKGFEIVFTCATSDTSCYMKRPGHAVTTGPYDFANALDAAPELPRYNGDYMRNYFQTSARYLLAKLDRNGSTVYASIALAEGSRESLAIVRVVESKAMESGKIAFVGADEMRQTISNAGRISLYGIHFDFDRDAILPDSKPTLDEIAKLLQADLTLRVNVVGHTDGQGKTAYNLDLSRRRAANVVATLAHDYGIDPARLQPRGAGASEPLASNDNDAGRAQNRRVELVRL</sequence>
<dbReference type="CDD" id="cd07185">
    <property type="entry name" value="OmpA_C-like"/>
    <property type="match status" value="1"/>
</dbReference>
<dbReference type="PANTHER" id="PTHR30329:SF21">
    <property type="entry name" value="LIPOPROTEIN YIAD-RELATED"/>
    <property type="match status" value="1"/>
</dbReference>